<dbReference type="SUPFAM" id="SSF47323">
    <property type="entry name" value="Anticodon-binding domain of a subclass of class I aminoacyl-tRNA synthetases"/>
    <property type="match status" value="1"/>
</dbReference>
<evidence type="ECO:0000256" key="7">
    <source>
        <dbReference type="ARBA" id="ARBA00022917"/>
    </source>
</evidence>
<dbReference type="OrthoDB" id="629407at2759"/>
<dbReference type="PRINTS" id="PR00986">
    <property type="entry name" value="TRNASYNTHVAL"/>
</dbReference>
<keyword evidence="7 11" id="KW-0648">Protein biosynthesis</keyword>
<keyword evidence="13" id="KW-0472">Membrane</keyword>
<dbReference type="InterPro" id="IPR013155">
    <property type="entry name" value="M/V/L/I-tRNA-synth_anticd-bd"/>
</dbReference>
<dbReference type="EMBL" id="JANBPY010000740">
    <property type="protein sequence ID" value="KAJ1964090.1"/>
    <property type="molecule type" value="Genomic_DNA"/>
</dbReference>
<dbReference type="GO" id="GO:0006438">
    <property type="term" value="P:valyl-tRNA aminoacylation"/>
    <property type="evidence" value="ECO:0007669"/>
    <property type="project" value="InterPro"/>
</dbReference>
<comment type="caution">
    <text evidence="16">The sequence shown here is derived from an EMBL/GenBank/DDBJ whole genome shotgun (WGS) entry which is preliminary data.</text>
</comment>
<dbReference type="GO" id="GO:0005524">
    <property type="term" value="F:ATP binding"/>
    <property type="evidence" value="ECO:0007669"/>
    <property type="project" value="UniProtKB-KW"/>
</dbReference>
<keyword evidence="13" id="KW-1133">Transmembrane helix</keyword>
<evidence type="ECO:0000259" key="15">
    <source>
        <dbReference type="Pfam" id="PF08264"/>
    </source>
</evidence>
<keyword evidence="8 11" id="KW-0030">Aminoacyl-tRNA synthetase</keyword>
<comment type="subcellular location">
    <subcellularLocation>
        <location evidence="1">Cytoplasm</location>
    </subcellularLocation>
</comment>
<evidence type="ECO:0000256" key="3">
    <source>
        <dbReference type="ARBA" id="ARBA00013169"/>
    </source>
</evidence>
<dbReference type="FunFam" id="3.40.50.620:FF:000020">
    <property type="entry name" value="Valine--tRNA ligase, mitochondrial"/>
    <property type="match status" value="1"/>
</dbReference>
<dbReference type="Gene3D" id="3.90.740.10">
    <property type="entry name" value="Valyl/Leucyl/Isoleucyl-tRNA synthetase, editing domain"/>
    <property type="match status" value="1"/>
</dbReference>
<keyword evidence="4 11" id="KW-0436">Ligase</keyword>
<dbReference type="Pfam" id="PF00133">
    <property type="entry name" value="tRNA-synt_1"/>
    <property type="match status" value="1"/>
</dbReference>
<feature type="transmembrane region" description="Helical" evidence="13">
    <location>
        <begin position="20"/>
        <end position="44"/>
    </location>
</feature>
<feature type="domain" description="Methionyl/Valyl/Leucyl/Isoleucyl-tRNA synthetase anticodon-binding" evidence="15">
    <location>
        <begin position="881"/>
        <end position="1052"/>
    </location>
</feature>
<evidence type="ECO:0000256" key="1">
    <source>
        <dbReference type="ARBA" id="ARBA00004496"/>
    </source>
</evidence>
<feature type="region of interest" description="Disordered" evidence="12">
    <location>
        <begin position="1135"/>
        <end position="1158"/>
    </location>
</feature>
<evidence type="ECO:0000256" key="8">
    <source>
        <dbReference type="ARBA" id="ARBA00023146"/>
    </source>
</evidence>
<dbReference type="InterPro" id="IPR037118">
    <property type="entry name" value="Val-tRNA_synth_C_sf"/>
</dbReference>
<evidence type="ECO:0000256" key="9">
    <source>
        <dbReference type="ARBA" id="ARBA00029936"/>
    </source>
</evidence>
<dbReference type="CDD" id="cd07962">
    <property type="entry name" value="Anticodon_Ia_Val"/>
    <property type="match status" value="1"/>
</dbReference>
<protein>
    <recommendedName>
        <fullName evidence="3">valine--tRNA ligase</fullName>
        <ecNumber evidence="3">6.1.1.9</ecNumber>
    </recommendedName>
    <alternativeName>
        <fullName evidence="9">Valyl-tRNA synthetase</fullName>
    </alternativeName>
</protein>
<dbReference type="EC" id="6.1.1.9" evidence="3"/>
<dbReference type="Pfam" id="PF08264">
    <property type="entry name" value="Anticodon_1"/>
    <property type="match status" value="1"/>
</dbReference>
<evidence type="ECO:0000256" key="13">
    <source>
        <dbReference type="SAM" id="Phobius"/>
    </source>
</evidence>
<dbReference type="SUPFAM" id="SSF46589">
    <property type="entry name" value="tRNA-binding arm"/>
    <property type="match status" value="1"/>
</dbReference>
<dbReference type="InterPro" id="IPR009080">
    <property type="entry name" value="tRNAsynth_Ia_anticodon-bd"/>
</dbReference>
<dbReference type="NCBIfam" id="NF004349">
    <property type="entry name" value="PRK05729.1"/>
    <property type="match status" value="1"/>
</dbReference>
<dbReference type="PANTHER" id="PTHR11946:SF109">
    <property type="entry name" value="VALINE--TRNA LIGASE"/>
    <property type="match status" value="1"/>
</dbReference>
<dbReference type="NCBIfam" id="TIGR00422">
    <property type="entry name" value="valS"/>
    <property type="match status" value="1"/>
</dbReference>
<gene>
    <name evidence="16" type="ORF">IWQ62_003031</name>
</gene>
<dbReference type="InterPro" id="IPR033705">
    <property type="entry name" value="Anticodon_Ia_Val"/>
</dbReference>
<organism evidence="16 17">
    <name type="scientific">Dispira parvispora</name>
    <dbReference type="NCBI Taxonomy" id="1520584"/>
    <lineage>
        <taxon>Eukaryota</taxon>
        <taxon>Fungi</taxon>
        <taxon>Fungi incertae sedis</taxon>
        <taxon>Zoopagomycota</taxon>
        <taxon>Kickxellomycotina</taxon>
        <taxon>Dimargaritomycetes</taxon>
        <taxon>Dimargaritales</taxon>
        <taxon>Dimargaritaceae</taxon>
        <taxon>Dispira</taxon>
    </lineage>
</organism>
<dbReference type="SUPFAM" id="SSF50677">
    <property type="entry name" value="ValRS/IleRS/LeuRS editing domain"/>
    <property type="match status" value="1"/>
</dbReference>
<name>A0A9W8AP78_9FUNG</name>
<evidence type="ECO:0000256" key="12">
    <source>
        <dbReference type="SAM" id="MobiDB-lite"/>
    </source>
</evidence>
<dbReference type="CDD" id="cd00817">
    <property type="entry name" value="ValRS_core"/>
    <property type="match status" value="1"/>
</dbReference>
<proteinExistence type="inferred from homology"/>
<comment type="similarity">
    <text evidence="2 11">Belongs to the class-I aminoacyl-tRNA synthetase family.</text>
</comment>
<evidence type="ECO:0000256" key="5">
    <source>
        <dbReference type="ARBA" id="ARBA00022741"/>
    </source>
</evidence>
<evidence type="ECO:0000256" key="6">
    <source>
        <dbReference type="ARBA" id="ARBA00022840"/>
    </source>
</evidence>
<dbReference type="Gene3D" id="1.10.287.380">
    <property type="entry name" value="Valyl-tRNA synthetase, C-terminal domain"/>
    <property type="match status" value="1"/>
</dbReference>
<evidence type="ECO:0000313" key="16">
    <source>
        <dbReference type="EMBL" id="KAJ1964090.1"/>
    </source>
</evidence>
<dbReference type="GO" id="GO:0005829">
    <property type="term" value="C:cytosol"/>
    <property type="evidence" value="ECO:0007669"/>
    <property type="project" value="TreeGrafter"/>
</dbReference>
<evidence type="ECO:0000313" key="17">
    <source>
        <dbReference type="Proteomes" id="UP001150925"/>
    </source>
</evidence>
<dbReference type="GO" id="GO:0002161">
    <property type="term" value="F:aminoacyl-tRNA deacylase activity"/>
    <property type="evidence" value="ECO:0007669"/>
    <property type="project" value="InterPro"/>
</dbReference>
<dbReference type="InterPro" id="IPR002300">
    <property type="entry name" value="aa-tRNA-synth_Ia"/>
</dbReference>
<keyword evidence="13" id="KW-0812">Transmembrane</keyword>
<dbReference type="Gene3D" id="1.10.730.10">
    <property type="entry name" value="Isoleucyl-tRNA Synthetase, Domain 1"/>
    <property type="match status" value="1"/>
</dbReference>
<feature type="domain" description="Aminoacyl-tRNA synthetase class Ia" evidence="14">
    <location>
        <begin position="185"/>
        <end position="814"/>
    </location>
</feature>
<keyword evidence="17" id="KW-1185">Reference proteome</keyword>
<evidence type="ECO:0000259" key="14">
    <source>
        <dbReference type="Pfam" id="PF00133"/>
    </source>
</evidence>
<evidence type="ECO:0000256" key="2">
    <source>
        <dbReference type="ARBA" id="ARBA00005594"/>
    </source>
</evidence>
<evidence type="ECO:0000256" key="11">
    <source>
        <dbReference type="RuleBase" id="RU363035"/>
    </source>
</evidence>
<dbReference type="PROSITE" id="PS00178">
    <property type="entry name" value="AA_TRNA_LIGASE_I"/>
    <property type="match status" value="1"/>
</dbReference>
<dbReference type="InterPro" id="IPR014729">
    <property type="entry name" value="Rossmann-like_a/b/a_fold"/>
</dbReference>
<dbReference type="InterPro" id="IPR009008">
    <property type="entry name" value="Val/Leu/Ile-tRNA-synth_edit"/>
</dbReference>
<keyword evidence="6 11" id="KW-0067">ATP-binding</keyword>
<dbReference type="Gene3D" id="3.40.50.620">
    <property type="entry name" value="HUPs"/>
    <property type="match status" value="2"/>
</dbReference>
<dbReference type="InterPro" id="IPR001412">
    <property type="entry name" value="aa-tRNA-synth_I_CS"/>
</dbReference>
<comment type="catalytic activity">
    <reaction evidence="10">
        <text>tRNA(Val) + L-valine + ATP = L-valyl-tRNA(Val) + AMP + diphosphate</text>
        <dbReference type="Rhea" id="RHEA:10704"/>
        <dbReference type="Rhea" id="RHEA-COMP:9672"/>
        <dbReference type="Rhea" id="RHEA-COMP:9708"/>
        <dbReference type="ChEBI" id="CHEBI:30616"/>
        <dbReference type="ChEBI" id="CHEBI:33019"/>
        <dbReference type="ChEBI" id="CHEBI:57762"/>
        <dbReference type="ChEBI" id="CHEBI:78442"/>
        <dbReference type="ChEBI" id="CHEBI:78537"/>
        <dbReference type="ChEBI" id="CHEBI:456215"/>
        <dbReference type="EC" id="6.1.1.9"/>
    </reaction>
</comment>
<reference evidence="16" key="1">
    <citation type="submission" date="2022-07" db="EMBL/GenBank/DDBJ databases">
        <title>Phylogenomic reconstructions and comparative analyses of Kickxellomycotina fungi.</title>
        <authorList>
            <person name="Reynolds N.K."/>
            <person name="Stajich J.E."/>
            <person name="Barry K."/>
            <person name="Grigoriev I.V."/>
            <person name="Crous P."/>
            <person name="Smith M.E."/>
        </authorList>
    </citation>
    <scope>NUCLEOTIDE SEQUENCE</scope>
    <source>
        <strain evidence="16">RSA 1196</strain>
    </source>
</reference>
<dbReference type="InterPro" id="IPR010978">
    <property type="entry name" value="tRNA-bd_arm"/>
</dbReference>
<evidence type="ECO:0000256" key="4">
    <source>
        <dbReference type="ARBA" id="ARBA00022598"/>
    </source>
</evidence>
<dbReference type="PANTHER" id="PTHR11946">
    <property type="entry name" value="VALYL-TRNA SYNTHETASES"/>
    <property type="match status" value="1"/>
</dbReference>
<sequence>MRIDQAIMLLSRVYYAFEPYMKQLAICFSFIGVYQIVFQFLVAFDLLEYIPKLVASVPFTVKQKDMRYFYATMWVWDTALRNRALPINLFGPHVKPSIDTYATRLAPYMDKMGFGCANMYIQQYLLQAFGLRARRTERFLFRGSASSFATGNHKTLATQALERAIPRPHKPFLKTYDAGKVETEWYSWWQAQRLFNPQTTSSSSPPFTMLAPPPNITGSLHIGHALTVSIQDAIARWKRMTGVPVNWIPGTDHAGIATQTVVEKQLAREQHLGRHDLSREEFMARVWQWQQSYSKRIRHQHQQLGASMNWEAEFFTLDEACSRTVRQAFVDLFRQGYVYRDTRIVHWCCKLQTVLSDIEVDTETIEEPTFVSLPGKQRKVEFGRIYRVAYPLAAEFCDVNSTVQELVVATTRPETLPADVALAVHPEDERYRHLHGGEVIHPLTGDRLPIITDAELVDPTFGTGVVKITPGHDANDYACGKRHGLAVKQCFNVDGTLRADCGVPEVTGLDRYEARRRILALLDERGYSRGQDVHPMSISRCSRTGDIIEPLVQPQWFINCQKMAQQALQVVEQGQLTFLPTTGNARQEWQRWLGDIQDWCVSRQLWWGHRIPAYQIEFTDPLYRDHAGWVAVVSEENLDDAVREYKVQRGIPLHTNCRVTQDPDVLDTWFSSGLLPLSVMGLQRDCRRDFSSLLETGQDILFFWVARMVMLTLFFTGQTPFDQVVLHPMVRDAQGRKMSKSLGNVIDPLQVIHGASLATLQETLQKGFLEGKELQRSCKKLAKQYPRGIAPHGADALRFTLVAYTQQTHQINMDIANVTANTHFCNKIWNLVRYTIDKLDTLALPKGFRPRIVYQTKAQALSESIAESVSGDMATLDLLHRYILSRLASTVAVYQDAMDEYQLYMAADAVKKFIINDLCATYLEFIKLYLSPSPMLTTEVQQAHYQDTLQILVSCIDGSLRMLHPFMPFVTEELWQHLVVDRCQMDLPSLNSSANSNDVPQGPPTLMLASAPRPVDWSRFQNEDVEHNVQMILQILHKMRVLRQTQNIPVSHALPFTVWVTREPLYDHIKPLLAQYIPQITKLAKASTITVQYAGNTPQGTATRLTDEAYSETPQPGIKVLLAWDAVTQAHAGWVSTPRGTTATSSNSPSSPTLENATGVYDQTACQRLEKRKVKLQQDLDKLLSNIDNPSYQQRVPPAVQKKDQQRVERFRHAISVIDDELHVLTQKQRTTASP</sequence>
<dbReference type="SUPFAM" id="SSF52374">
    <property type="entry name" value="Nucleotidylyl transferase"/>
    <property type="match status" value="1"/>
</dbReference>
<accession>A0A9W8AP78</accession>
<dbReference type="AlphaFoldDB" id="A0A9W8AP78"/>
<evidence type="ECO:0000256" key="10">
    <source>
        <dbReference type="ARBA" id="ARBA00047552"/>
    </source>
</evidence>
<keyword evidence="5 11" id="KW-0547">Nucleotide-binding</keyword>
<dbReference type="GO" id="GO:0004832">
    <property type="term" value="F:valine-tRNA ligase activity"/>
    <property type="evidence" value="ECO:0007669"/>
    <property type="project" value="UniProtKB-EC"/>
</dbReference>
<dbReference type="Proteomes" id="UP001150925">
    <property type="component" value="Unassembled WGS sequence"/>
</dbReference>
<dbReference type="InterPro" id="IPR002303">
    <property type="entry name" value="Valyl-tRNA_ligase"/>
</dbReference>
<feature type="compositionally biased region" description="Low complexity" evidence="12">
    <location>
        <begin position="1141"/>
        <end position="1153"/>
    </location>
</feature>